<dbReference type="Proteomes" id="UP000051841">
    <property type="component" value="Unassembled WGS sequence"/>
</dbReference>
<keyword evidence="3" id="KW-1185">Reference proteome</keyword>
<dbReference type="GO" id="GO:0016485">
    <property type="term" value="P:protein processing"/>
    <property type="evidence" value="ECO:0007669"/>
    <property type="project" value="TreeGrafter"/>
</dbReference>
<dbReference type="Pfam" id="PF22516">
    <property type="entry name" value="PreP_C"/>
    <property type="match status" value="1"/>
</dbReference>
<dbReference type="AlphaFoldDB" id="A0A0R2HD81"/>
<dbReference type="Gene3D" id="3.30.830.10">
    <property type="entry name" value="Metalloenzyme, LuxS/M16 peptidase-like"/>
    <property type="match status" value="4"/>
</dbReference>
<dbReference type="GO" id="GO:0004222">
    <property type="term" value="F:metalloendopeptidase activity"/>
    <property type="evidence" value="ECO:0007669"/>
    <property type="project" value="TreeGrafter"/>
</dbReference>
<dbReference type="Pfam" id="PF08367">
    <property type="entry name" value="M16C_assoc"/>
    <property type="match status" value="1"/>
</dbReference>
<proteinExistence type="predicted"/>
<protein>
    <submittedName>
        <fullName evidence="2">Zn-dependent peptidase, insulinase family</fullName>
    </submittedName>
</protein>
<dbReference type="InterPro" id="IPR011249">
    <property type="entry name" value="Metalloenz_LuxS/M16"/>
</dbReference>
<dbReference type="PANTHER" id="PTHR43016">
    <property type="entry name" value="PRESEQUENCE PROTEASE"/>
    <property type="match status" value="1"/>
</dbReference>
<dbReference type="SUPFAM" id="SSF63411">
    <property type="entry name" value="LuxS/MPP-like metallohydrolase"/>
    <property type="match status" value="4"/>
</dbReference>
<accession>A0A0R2HD81</accession>
<dbReference type="InterPro" id="IPR007863">
    <property type="entry name" value="Peptidase_M16_C"/>
</dbReference>
<dbReference type="InterPro" id="IPR013578">
    <property type="entry name" value="Peptidase_M16C_assoc"/>
</dbReference>
<dbReference type="EMBL" id="JQBL01000004">
    <property type="protein sequence ID" value="KRN50962.1"/>
    <property type="molecule type" value="Genomic_DNA"/>
</dbReference>
<reference evidence="2 3" key="1">
    <citation type="journal article" date="2015" name="Genome Announc.">
        <title>Expanding the biotechnology potential of lactobacilli through comparative genomics of 213 strains and associated genera.</title>
        <authorList>
            <person name="Sun Z."/>
            <person name="Harris H.M."/>
            <person name="McCann A."/>
            <person name="Guo C."/>
            <person name="Argimon S."/>
            <person name="Zhang W."/>
            <person name="Yang X."/>
            <person name="Jeffery I.B."/>
            <person name="Cooney J.C."/>
            <person name="Kagawa T.F."/>
            <person name="Liu W."/>
            <person name="Song Y."/>
            <person name="Salvetti E."/>
            <person name="Wrobel A."/>
            <person name="Rasinkangas P."/>
            <person name="Parkhill J."/>
            <person name="Rea M.C."/>
            <person name="O'Sullivan O."/>
            <person name="Ritari J."/>
            <person name="Douillard F.P."/>
            <person name="Paul Ross R."/>
            <person name="Yang R."/>
            <person name="Briner A.E."/>
            <person name="Felis G.E."/>
            <person name="de Vos W.M."/>
            <person name="Barrangou R."/>
            <person name="Klaenhammer T.R."/>
            <person name="Caufield P.W."/>
            <person name="Cui Y."/>
            <person name="Zhang H."/>
            <person name="O'Toole P.W."/>
        </authorList>
    </citation>
    <scope>NUCLEOTIDE SEQUENCE [LARGE SCALE GENOMIC DNA]</scope>
    <source>
        <strain evidence="2 3">DSM 20405</strain>
    </source>
</reference>
<dbReference type="GO" id="GO:0046872">
    <property type="term" value="F:metal ion binding"/>
    <property type="evidence" value="ECO:0007669"/>
    <property type="project" value="InterPro"/>
</dbReference>
<name>A0A0R2HD81_9FIRM</name>
<dbReference type="PANTHER" id="PTHR43016:SF13">
    <property type="entry name" value="PRESEQUENCE PROTEASE, MITOCHONDRIAL"/>
    <property type="match status" value="1"/>
</dbReference>
<evidence type="ECO:0000259" key="1">
    <source>
        <dbReference type="SMART" id="SM01264"/>
    </source>
</evidence>
<dbReference type="SMART" id="SM01264">
    <property type="entry name" value="M16C_associated"/>
    <property type="match status" value="1"/>
</dbReference>
<dbReference type="InterPro" id="IPR055130">
    <property type="entry name" value="PreP_C"/>
</dbReference>
<dbReference type="PATRIC" id="fig|1410657.5.peg.1505"/>
<evidence type="ECO:0000313" key="3">
    <source>
        <dbReference type="Proteomes" id="UP000051841"/>
    </source>
</evidence>
<feature type="domain" description="Peptidase M16C associated" evidence="1">
    <location>
        <begin position="457"/>
        <end position="706"/>
    </location>
</feature>
<evidence type="ECO:0000313" key="2">
    <source>
        <dbReference type="EMBL" id="KRN50962.1"/>
    </source>
</evidence>
<organism evidence="2 3">
    <name type="scientific">Kandleria vitulina DSM 20405</name>
    <dbReference type="NCBI Taxonomy" id="1410657"/>
    <lineage>
        <taxon>Bacteria</taxon>
        <taxon>Bacillati</taxon>
        <taxon>Bacillota</taxon>
        <taxon>Erysipelotrichia</taxon>
        <taxon>Erysipelotrichales</taxon>
        <taxon>Coprobacillaceae</taxon>
        <taxon>Kandleria</taxon>
    </lineage>
</organism>
<dbReference type="Pfam" id="PF05193">
    <property type="entry name" value="Peptidase_M16_C"/>
    <property type="match status" value="1"/>
</dbReference>
<gene>
    <name evidence="2" type="ORF">IV49_GL001456</name>
</gene>
<comment type="caution">
    <text evidence="2">The sequence shown here is derived from an EMBL/GenBank/DDBJ whole genome shotgun (WGS) entry which is preliminary data.</text>
</comment>
<sequence length="966" mass="109863">MKMMKLGEILHGFTLKNKRYIEEQKAELLEFVHPTGAKLIYLATKDVNKLFSVAFKTLPSDDTGVFHILEHSVLCGSDNFPVKEPFVELLKSSMNTFLNAMTFPDKTMYPVSSKNEQDFMNLTKVYLDAVFKPAIYTNKNIFLQEGWHYEMRSLDEEPVYKGVVLNEMKGATSSVNTRIDNEMMRQLYPDNCYQYVSGGAPEAITDLTYEEFIANHKKYYHPSNAYFYLEGDMNIDRVLLEISTYLSGYEENNEDYALPMQDNVEKKDITMLYPLAQGEDASERTQISFGKVIASYEEKKKLSAINILSDYLTGSNEAPLKKAILDAHLAQDFYTVLTDGIEQAFFQVQAVNTEASRLEEIRATIKKVIDELLEKGLNKKQLEASLNQMEFAARDVGEPKALMHNIQVLNAWLYDGDPATYLTYNDMFASLRKDLDTHYYEDLLKELFEDQFVSITAVPSVTLDQEEKQKEKERLLSRVNEMTEKEKVEHIEENKALDEWQKAKDTPEALATIPHLSLKDMNPLPEKIPTDVREYDGVKVLVHPFGNEGIVYLNVYFELDVKDKETLSAISFFPNLLGSLPTKRELTQLLIDMKGNTGRLSFDLGSTSMPGHTDDLRIFLIAKCNVLSSKVSEAIRLIKEILCETDFTRKDFIKPLLLQVQEGFRNDIINSGHQYAMRRALSSYSKEAFFNEVMDGLDAYFYLKDLSSSFEEKGDAFIEKLREVQSQQLTRNRMLIGLTSSTSYDELESSLVKPLVDAFDESSEIEGTHLNVEQSENVGIEIPNGVSYASLAYNLYALHRQYSGVWRVASTMLSFDHLWNEVRVKGGAYGTGFASGSLGTLAYYSYRDPDVARSLSIYRHAGDYLRTFVKENGDVEQFIISSIAKCEPLRSARSQGELADGNYLRGIDYEKECLYRNEMLEMKNDALLDIADTLDEMGKMASVCVIGHKAALEKCQDVLGQIKTLG</sequence>